<feature type="domain" description="Glycine zipper 2TM" evidence="4">
    <location>
        <begin position="62"/>
        <end position="103"/>
    </location>
</feature>
<sequence>MKTAVVVSTMGALAAISGVAQAQAQEVGRVLSATPVIQQVQVPRQVCTVQPVQQVQQQPSGGGALVGAIVGGLLGNQIGHGGGRAAATAVGLVGGAAIGNNIEQNNQNGQYVQGQQCTTQVTYENRTVSYNVTYEYAGKQYTVQMPYDPGPTIRLQVSPISSNNIGPSSAVTSEAGVTYGPQAVMVSPAVVSTATVGYPVYYRPAYYSPAYYNPYPVSLSIGLGYYGGGYGHRHWR</sequence>
<keyword evidence="6" id="KW-1185">Reference proteome</keyword>
<dbReference type="PANTHER" id="PTHR35603">
    <property type="match status" value="1"/>
</dbReference>
<dbReference type="OrthoDB" id="8909257at2"/>
<dbReference type="InterPro" id="IPR051407">
    <property type="entry name" value="Bact_OM_lipoprot/Surf_antigen"/>
</dbReference>
<feature type="signal peptide" evidence="3">
    <location>
        <begin position="1"/>
        <end position="22"/>
    </location>
</feature>
<dbReference type="InterPro" id="IPR008816">
    <property type="entry name" value="Gly_zipper_2TM_dom"/>
</dbReference>
<gene>
    <name evidence="5" type="ORF">GHT07_03870</name>
</gene>
<evidence type="ECO:0000256" key="1">
    <source>
        <dbReference type="ARBA" id="ARBA00004370"/>
    </source>
</evidence>
<name>A0A844B781_9BURK</name>
<reference evidence="5 6" key="1">
    <citation type="submission" date="2019-11" db="EMBL/GenBank/DDBJ databases">
        <title>Caenimonas koreensis gen. nov., sp. nov., isolated from activated sludge.</title>
        <authorList>
            <person name="Seung H.R."/>
        </authorList>
    </citation>
    <scope>NUCLEOTIDE SEQUENCE [LARGE SCALE GENOMIC DNA]</scope>
    <source>
        <strain evidence="5 6">EMB320</strain>
    </source>
</reference>
<dbReference type="Pfam" id="PF05433">
    <property type="entry name" value="Rick_17kDa_Anti"/>
    <property type="match status" value="1"/>
</dbReference>
<keyword evidence="2" id="KW-0472">Membrane</keyword>
<comment type="subcellular location">
    <subcellularLocation>
        <location evidence="1">Membrane</location>
    </subcellularLocation>
</comment>
<evidence type="ECO:0000256" key="3">
    <source>
        <dbReference type="SAM" id="SignalP"/>
    </source>
</evidence>
<dbReference type="PANTHER" id="PTHR35603:SF2">
    <property type="entry name" value="OUTER MEMBRANE LIPOPROTEIN"/>
    <property type="match status" value="1"/>
</dbReference>
<evidence type="ECO:0000313" key="5">
    <source>
        <dbReference type="EMBL" id="MRD46401.1"/>
    </source>
</evidence>
<dbReference type="EMBL" id="WJBU01000003">
    <property type="protein sequence ID" value="MRD46401.1"/>
    <property type="molecule type" value="Genomic_DNA"/>
</dbReference>
<keyword evidence="3" id="KW-0732">Signal</keyword>
<proteinExistence type="predicted"/>
<accession>A0A844B781</accession>
<dbReference type="GO" id="GO:0019867">
    <property type="term" value="C:outer membrane"/>
    <property type="evidence" value="ECO:0007669"/>
    <property type="project" value="InterPro"/>
</dbReference>
<comment type="caution">
    <text evidence="5">The sequence shown here is derived from an EMBL/GenBank/DDBJ whole genome shotgun (WGS) entry which is preliminary data.</text>
</comment>
<protein>
    <submittedName>
        <fullName evidence="5">Glycine zipper 2TM domain-containing protein</fullName>
    </submittedName>
</protein>
<evidence type="ECO:0000313" key="6">
    <source>
        <dbReference type="Proteomes" id="UP000487350"/>
    </source>
</evidence>
<dbReference type="Proteomes" id="UP000487350">
    <property type="component" value="Unassembled WGS sequence"/>
</dbReference>
<dbReference type="NCBIfam" id="NF008437">
    <property type="entry name" value="PRK11280.1"/>
    <property type="match status" value="1"/>
</dbReference>
<dbReference type="RefSeq" id="WP_153583749.1">
    <property type="nucleotide sequence ID" value="NZ_WJBU01000003.1"/>
</dbReference>
<dbReference type="AlphaFoldDB" id="A0A844B781"/>
<evidence type="ECO:0000259" key="4">
    <source>
        <dbReference type="Pfam" id="PF05433"/>
    </source>
</evidence>
<organism evidence="5 6">
    <name type="scientific">Caenimonas koreensis DSM 17982</name>
    <dbReference type="NCBI Taxonomy" id="1121255"/>
    <lineage>
        <taxon>Bacteria</taxon>
        <taxon>Pseudomonadati</taxon>
        <taxon>Pseudomonadota</taxon>
        <taxon>Betaproteobacteria</taxon>
        <taxon>Burkholderiales</taxon>
        <taxon>Comamonadaceae</taxon>
        <taxon>Caenimonas</taxon>
    </lineage>
</organism>
<feature type="chain" id="PRO_5033021687" evidence="3">
    <location>
        <begin position="23"/>
        <end position="236"/>
    </location>
</feature>
<evidence type="ECO:0000256" key="2">
    <source>
        <dbReference type="ARBA" id="ARBA00023136"/>
    </source>
</evidence>